<dbReference type="AlphaFoldDB" id="A0A4U0SBF4"/>
<dbReference type="GO" id="GO:0043856">
    <property type="term" value="F:anti-sigma factor antagonist activity"/>
    <property type="evidence" value="ECO:0007669"/>
    <property type="project" value="InterPro"/>
</dbReference>
<reference evidence="4 5" key="1">
    <citation type="submission" date="2019-04" db="EMBL/GenBank/DDBJ databases">
        <title>Streptomyces oryziradicis sp. nov., a novel actinomycete isolated from rhizosphere soil of rice (Oryza sativa L.).</title>
        <authorList>
            <person name="Li C."/>
        </authorList>
    </citation>
    <scope>NUCLEOTIDE SEQUENCE [LARGE SCALE GENOMIC DNA]</scope>
    <source>
        <strain evidence="4 5">NEAU-C40</strain>
    </source>
</reference>
<dbReference type="NCBIfam" id="TIGR00377">
    <property type="entry name" value="ant_ant_sig"/>
    <property type="match status" value="1"/>
</dbReference>
<dbReference type="Proteomes" id="UP000305778">
    <property type="component" value="Unassembled WGS sequence"/>
</dbReference>
<evidence type="ECO:0000313" key="5">
    <source>
        <dbReference type="Proteomes" id="UP000305778"/>
    </source>
</evidence>
<evidence type="ECO:0000256" key="1">
    <source>
        <dbReference type="ARBA" id="ARBA00009013"/>
    </source>
</evidence>
<keyword evidence="5" id="KW-1185">Reference proteome</keyword>
<dbReference type="Pfam" id="PF01740">
    <property type="entry name" value="STAS"/>
    <property type="match status" value="1"/>
</dbReference>
<dbReference type="Gene3D" id="3.30.750.24">
    <property type="entry name" value="STAS domain"/>
    <property type="match status" value="1"/>
</dbReference>
<organism evidence="4 5">
    <name type="scientific">Actinacidiphila oryziradicis</name>
    <dbReference type="NCBI Taxonomy" id="2571141"/>
    <lineage>
        <taxon>Bacteria</taxon>
        <taxon>Bacillati</taxon>
        <taxon>Actinomycetota</taxon>
        <taxon>Actinomycetes</taxon>
        <taxon>Kitasatosporales</taxon>
        <taxon>Streptomycetaceae</taxon>
        <taxon>Actinacidiphila</taxon>
    </lineage>
</organism>
<dbReference type="InterPro" id="IPR003658">
    <property type="entry name" value="Anti-sigma_ant"/>
</dbReference>
<name>A0A4U0SBF4_9ACTN</name>
<evidence type="ECO:0000256" key="2">
    <source>
        <dbReference type="RuleBase" id="RU003749"/>
    </source>
</evidence>
<dbReference type="InterPro" id="IPR036513">
    <property type="entry name" value="STAS_dom_sf"/>
</dbReference>
<dbReference type="RefSeq" id="WP_136727156.1">
    <property type="nucleotide sequence ID" value="NZ_SUMC01000035.1"/>
</dbReference>
<feature type="domain" description="STAS" evidence="3">
    <location>
        <begin position="30"/>
        <end position="128"/>
    </location>
</feature>
<protein>
    <recommendedName>
        <fullName evidence="2">Anti-sigma factor antagonist</fullName>
    </recommendedName>
</protein>
<evidence type="ECO:0000313" key="4">
    <source>
        <dbReference type="EMBL" id="TKA06694.1"/>
    </source>
</evidence>
<dbReference type="CDD" id="cd07043">
    <property type="entry name" value="STAS_anti-anti-sigma_factors"/>
    <property type="match status" value="1"/>
</dbReference>
<evidence type="ECO:0000259" key="3">
    <source>
        <dbReference type="PROSITE" id="PS50801"/>
    </source>
</evidence>
<proteinExistence type="inferred from homology"/>
<comment type="caution">
    <text evidence="4">The sequence shown here is derived from an EMBL/GenBank/DDBJ whole genome shotgun (WGS) entry which is preliminary data.</text>
</comment>
<dbReference type="SUPFAM" id="SSF52091">
    <property type="entry name" value="SpoIIaa-like"/>
    <property type="match status" value="1"/>
</dbReference>
<dbReference type="PANTHER" id="PTHR33495:SF2">
    <property type="entry name" value="ANTI-SIGMA FACTOR ANTAGONIST TM_1081-RELATED"/>
    <property type="match status" value="1"/>
</dbReference>
<dbReference type="InterPro" id="IPR002645">
    <property type="entry name" value="STAS_dom"/>
</dbReference>
<comment type="similarity">
    <text evidence="1 2">Belongs to the anti-sigma-factor antagonist family.</text>
</comment>
<dbReference type="EMBL" id="SUMC01000035">
    <property type="protein sequence ID" value="TKA06694.1"/>
    <property type="molecule type" value="Genomic_DNA"/>
</dbReference>
<gene>
    <name evidence="4" type="ORF">FCI23_30410</name>
</gene>
<dbReference type="PANTHER" id="PTHR33495">
    <property type="entry name" value="ANTI-SIGMA FACTOR ANTAGONIST TM_1081-RELATED-RELATED"/>
    <property type="match status" value="1"/>
</dbReference>
<dbReference type="PROSITE" id="PS50801">
    <property type="entry name" value="STAS"/>
    <property type="match status" value="1"/>
</dbReference>
<sequence>MVIQGASGYGNGDADGQRFSVSVRPGVETVVVALSGELDHDTAAPLRDALEEAVSSGARRVLADCTGLSFCDSTGLNALLQARLAAEGTGARLELAALQPVVARMFQIAGADEVFRTYESLDEALAQD</sequence>
<dbReference type="OrthoDB" id="3622319at2"/>
<accession>A0A4U0SBF4</accession>